<evidence type="ECO:0000259" key="3">
    <source>
        <dbReference type="PROSITE" id="PS51462"/>
    </source>
</evidence>
<dbReference type="RefSeq" id="WP_006037216.1">
    <property type="nucleotide sequence ID" value="NZ_AEDD01000003.1"/>
</dbReference>
<proteinExistence type="predicted"/>
<dbReference type="PROSITE" id="PS51462">
    <property type="entry name" value="NUDIX"/>
    <property type="match status" value="1"/>
</dbReference>
<dbReference type="PANTHER" id="PTHR43046">
    <property type="entry name" value="GDP-MANNOSE MANNOSYL HYDROLASE"/>
    <property type="match status" value="1"/>
</dbReference>
<feature type="domain" description="Nudix hydrolase" evidence="3">
    <location>
        <begin position="6"/>
        <end position="142"/>
    </location>
</feature>
<evidence type="ECO:0000256" key="1">
    <source>
        <dbReference type="ARBA" id="ARBA00001946"/>
    </source>
</evidence>
<gene>
    <name evidence="4" type="ORF">PaecuDRAFT_1201</name>
</gene>
<dbReference type="InterPro" id="IPR020084">
    <property type="entry name" value="NUDIX_hydrolase_CS"/>
</dbReference>
<evidence type="ECO:0000256" key="2">
    <source>
        <dbReference type="ARBA" id="ARBA00022801"/>
    </source>
</evidence>
<organism evidence="4 5">
    <name type="scientific">Paenibacillus curdlanolyticus YK9</name>
    <dbReference type="NCBI Taxonomy" id="717606"/>
    <lineage>
        <taxon>Bacteria</taxon>
        <taxon>Bacillati</taxon>
        <taxon>Bacillota</taxon>
        <taxon>Bacilli</taxon>
        <taxon>Bacillales</taxon>
        <taxon>Paenibacillaceae</taxon>
        <taxon>Paenibacillus</taxon>
    </lineage>
</organism>
<dbReference type="SUPFAM" id="SSF55811">
    <property type="entry name" value="Nudix"/>
    <property type="match status" value="1"/>
</dbReference>
<dbReference type="Gene3D" id="3.90.79.10">
    <property type="entry name" value="Nucleoside Triphosphate Pyrophosphohydrolase"/>
    <property type="match status" value="1"/>
</dbReference>
<dbReference type="PANTHER" id="PTHR43046:SF14">
    <property type="entry name" value="MUTT_NUDIX FAMILY PROTEIN"/>
    <property type="match status" value="1"/>
</dbReference>
<dbReference type="InterPro" id="IPR000086">
    <property type="entry name" value="NUDIX_hydrolase_dom"/>
</dbReference>
<sequence length="142" mass="16830">MRNHPNYRIAVEIVILHESKVLLTKRAEHVEVGPGEWCVPSGKVKYEEIPIEAMYREAMEETNLEVELIKELDQRTFKGRSTVEEIYRLVFTYLVKPKLDQIDRLAINDEHSEYVWVTKEELNDSKFESLHPTLRRLLVELH</sequence>
<dbReference type="AlphaFoldDB" id="E0I6C9"/>
<dbReference type="EMBL" id="AEDD01000003">
    <property type="protein sequence ID" value="EFM11595.1"/>
    <property type="molecule type" value="Genomic_DNA"/>
</dbReference>
<dbReference type="OrthoDB" id="9787476at2"/>
<reference evidence="4 5" key="1">
    <citation type="submission" date="2010-07" db="EMBL/GenBank/DDBJ databases">
        <title>The draft genome of Paenibacillus curdlanolyticus YK9.</title>
        <authorList>
            <consortium name="US DOE Joint Genome Institute (JGI-PGF)"/>
            <person name="Lucas S."/>
            <person name="Copeland A."/>
            <person name="Lapidus A."/>
            <person name="Cheng J.-F."/>
            <person name="Bruce D."/>
            <person name="Goodwin L."/>
            <person name="Pitluck S."/>
            <person name="Land M.L."/>
            <person name="Hauser L."/>
            <person name="Chang Y.-J."/>
            <person name="Jeffries C."/>
            <person name="Anderson I.J."/>
            <person name="Johnson E."/>
            <person name="Loganathan U."/>
            <person name="Mulhopadhyay B."/>
            <person name="Kyrpides N."/>
            <person name="Woyke T.J."/>
        </authorList>
    </citation>
    <scope>NUCLEOTIDE SEQUENCE [LARGE SCALE GENOMIC DNA]</scope>
    <source>
        <strain evidence="4 5">YK9</strain>
    </source>
</reference>
<dbReference type="Pfam" id="PF00293">
    <property type="entry name" value="NUDIX"/>
    <property type="match status" value="1"/>
</dbReference>
<keyword evidence="5" id="KW-1185">Reference proteome</keyword>
<evidence type="ECO:0000313" key="5">
    <source>
        <dbReference type="Proteomes" id="UP000005387"/>
    </source>
</evidence>
<dbReference type="STRING" id="717606.PaecuDRAFT_1201"/>
<dbReference type="eggNOG" id="COG1051">
    <property type="taxonomic scope" value="Bacteria"/>
</dbReference>
<evidence type="ECO:0000313" key="4">
    <source>
        <dbReference type="EMBL" id="EFM11595.1"/>
    </source>
</evidence>
<comment type="cofactor">
    <cofactor evidence="1">
        <name>Mg(2+)</name>
        <dbReference type="ChEBI" id="CHEBI:18420"/>
    </cofactor>
</comment>
<dbReference type="GO" id="GO:0016787">
    <property type="term" value="F:hydrolase activity"/>
    <property type="evidence" value="ECO:0007669"/>
    <property type="project" value="UniProtKB-KW"/>
</dbReference>
<dbReference type="InterPro" id="IPR015797">
    <property type="entry name" value="NUDIX_hydrolase-like_dom_sf"/>
</dbReference>
<dbReference type="PROSITE" id="PS00893">
    <property type="entry name" value="NUDIX_BOX"/>
    <property type="match status" value="1"/>
</dbReference>
<name>E0I6C9_9BACL</name>
<keyword evidence="2 4" id="KW-0378">Hydrolase</keyword>
<accession>E0I6C9</accession>
<protein>
    <submittedName>
        <fullName evidence="4">NUDIX hydrolase</fullName>
    </submittedName>
</protein>
<dbReference type="Proteomes" id="UP000005387">
    <property type="component" value="Unassembled WGS sequence"/>
</dbReference>